<gene>
    <name evidence="4" type="ORF">S40285_05073</name>
</gene>
<dbReference type="EMBL" id="KL660898">
    <property type="protein sequence ID" value="KFA60696.1"/>
    <property type="molecule type" value="Genomic_DNA"/>
</dbReference>
<evidence type="ECO:0000256" key="2">
    <source>
        <dbReference type="SAM" id="MobiDB-lite"/>
    </source>
</evidence>
<evidence type="ECO:0000313" key="4">
    <source>
        <dbReference type="EMBL" id="KFA60696.1"/>
    </source>
</evidence>
<accession>A0A084Q9R1</accession>
<dbReference type="InterPro" id="IPR021858">
    <property type="entry name" value="Fun_TF"/>
</dbReference>
<dbReference type="STRING" id="1283841.A0A084Q9R1"/>
<dbReference type="InParanoid" id="A0A084Q9R1"/>
<evidence type="ECO:0000313" key="5">
    <source>
        <dbReference type="Proteomes" id="UP000028524"/>
    </source>
</evidence>
<dbReference type="PANTHER" id="PTHR10622">
    <property type="entry name" value="HET DOMAIN-CONTAINING PROTEIN"/>
    <property type="match status" value="1"/>
</dbReference>
<reference evidence="4 5" key="1">
    <citation type="journal article" date="2014" name="BMC Genomics">
        <title>Comparative genome sequencing reveals chemotype-specific gene clusters in the toxigenic black mold Stachybotrys.</title>
        <authorList>
            <person name="Semeiks J."/>
            <person name="Borek D."/>
            <person name="Otwinowski Z."/>
            <person name="Grishin N.V."/>
        </authorList>
    </citation>
    <scope>NUCLEOTIDE SEQUENCE [LARGE SCALE GENOMIC DNA]</scope>
    <source>
        <strain evidence="4 5">IBT 40285</strain>
    </source>
</reference>
<dbReference type="InterPro" id="IPR010730">
    <property type="entry name" value="HET"/>
</dbReference>
<sequence length="674" mass="75983">MLTISSSGSRIAFVVHPKRQAAWPGAHEDRYVSKFGIRAAQLKLSCLQALGAANSDNMGLRDIVHHVAAGMLLCVFEILQHFTSTSGPTAEWLCYISGAKTLVNSIPMDVLKQEGDLLALIEWVYYYESIYRFTRVHWHPRGVKAPSRWKMEFPTMDKPLRPDTVVSIQHHGLDLLTNICNTLQPSSNPTTHTEEYKNKIRQLRQQAKHDWAAALVSEEALVTRTQSRSLLMKELYHLAVLIYLCRAAGSHIADPECTIPWTRRGLRLLGALGTCDRTMPLVIIGAEASTDEDRMAVMDVLAATEGQHPVRSGKCLRNFLHALWNQDDLHAERDLPVDYMEKLTAVMSPERPGGRHQDASTGMSPASATTPKYAILSHTWGSTKEEVSFQDMQCLATAKKKAGFEKIAFTCGQARASGLEYVWIDTCCIDKRSSAELSEAINSMFKWYKLAKVCYVYLADVSQASKDGLGQQASVDEFSQSRWFTRGWTLQELLAPKRIIFFTKQWNMIGTMNELRTQIATITRIRPCYLDGEPLQKASVAERMSWASLRQTSRVEDIAYSLLGIFDINMALLYGEGEKAFQRLQREIINTYDDQTILAWDLPESIPYPEELGDSVLALAPNWFRDCADLAVYKDELPHHPASMVNRAVALETVVVKRRDHDDYMKKVVGDSQD</sequence>
<evidence type="ECO:0000256" key="1">
    <source>
        <dbReference type="ARBA" id="ARBA00023242"/>
    </source>
</evidence>
<dbReference type="PANTHER" id="PTHR10622:SF10">
    <property type="entry name" value="HET DOMAIN-CONTAINING PROTEIN"/>
    <property type="match status" value="1"/>
</dbReference>
<keyword evidence="5" id="KW-1185">Reference proteome</keyword>
<keyword evidence="1" id="KW-0539">Nucleus</keyword>
<dbReference type="AlphaFoldDB" id="A0A084Q9R1"/>
<dbReference type="Pfam" id="PF06985">
    <property type="entry name" value="HET"/>
    <property type="match status" value="1"/>
</dbReference>
<dbReference type="Pfam" id="PF11951">
    <property type="entry name" value="Fungal_trans_2"/>
    <property type="match status" value="1"/>
</dbReference>
<dbReference type="OrthoDB" id="194358at2759"/>
<evidence type="ECO:0000259" key="3">
    <source>
        <dbReference type="Pfam" id="PF06985"/>
    </source>
</evidence>
<dbReference type="Proteomes" id="UP000028524">
    <property type="component" value="Unassembled WGS sequence"/>
</dbReference>
<protein>
    <recommendedName>
        <fullName evidence="3">Heterokaryon incompatibility domain-containing protein</fullName>
    </recommendedName>
</protein>
<feature type="region of interest" description="Disordered" evidence="2">
    <location>
        <begin position="349"/>
        <end position="368"/>
    </location>
</feature>
<dbReference type="HOGENOM" id="CLU_407778_0_0_1"/>
<organism evidence="4 5">
    <name type="scientific">Stachybotrys chlorohalonatus (strain IBT 40285)</name>
    <dbReference type="NCBI Taxonomy" id="1283841"/>
    <lineage>
        <taxon>Eukaryota</taxon>
        <taxon>Fungi</taxon>
        <taxon>Dikarya</taxon>
        <taxon>Ascomycota</taxon>
        <taxon>Pezizomycotina</taxon>
        <taxon>Sordariomycetes</taxon>
        <taxon>Hypocreomycetidae</taxon>
        <taxon>Hypocreales</taxon>
        <taxon>Stachybotryaceae</taxon>
        <taxon>Stachybotrys</taxon>
    </lineage>
</organism>
<proteinExistence type="predicted"/>
<feature type="domain" description="Heterokaryon incompatibility" evidence="3">
    <location>
        <begin position="373"/>
        <end position="465"/>
    </location>
</feature>
<name>A0A084Q9R1_STAC4</name>
<feature type="compositionally biased region" description="Polar residues" evidence="2">
    <location>
        <begin position="359"/>
        <end position="368"/>
    </location>
</feature>